<feature type="active site" description="Proton acceptor" evidence="7">
    <location>
        <position position="203"/>
    </location>
</feature>
<proteinExistence type="inferred from homology"/>
<feature type="active site" description="Proton donor" evidence="7">
    <location>
        <position position="210"/>
    </location>
</feature>
<dbReference type="InterPro" id="IPR008927">
    <property type="entry name" value="6-PGluconate_DH-like_C_sf"/>
</dbReference>
<keyword evidence="6" id="KW-0570">Pentose shunt</keyword>
<keyword evidence="5" id="KW-0311">Gluconate utilization</keyword>
<evidence type="ECO:0000256" key="2">
    <source>
        <dbReference type="ARBA" id="ARBA00008419"/>
    </source>
</evidence>
<dbReference type="InterPro" id="IPR006114">
    <property type="entry name" value="6PGDH_C"/>
</dbReference>
<evidence type="ECO:0000256" key="8">
    <source>
        <dbReference type="SAM" id="MobiDB-lite"/>
    </source>
</evidence>
<dbReference type="SUPFAM" id="SSF51735">
    <property type="entry name" value="NAD(P)-binding Rossmann-fold domains"/>
    <property type="match status" value="1"/>
</dbReference>
<sequence length="526" mass="58534">MESHHEHETPFKRIGIIGAGSMGSMMSLGLAEKGHFISLWDVNSGNVRSAMEKAQQESKTKYNVEGFFDIRAFADSFGDQRKLIILSISHGKPADEVLKLLNEAGILKPDDIVLDGGNEHWRTTERRQKTLDSQGVKWIGLGVSGGYQSARRGPSLCPGGDEETIKQVLPVLEKFAAKYETEAGRERPCVEYVGPDGAGHFVKMVHNGIENGMLGAVCEAWGFMRAGLNMAEDEIGNVFSIWNKQGQLRGTYLLEIGSEICRKRQTRSGDQNGEGKGTDFVLDEVLDKVVQDDDDTEGTGYWSVMESAERHISAPTIAAAQFLRVASGNRSQRLKVAEKLNLPKPQRIQLKHEEEGNVIEDLRMAVYSAVLASYCQGLELIAHASKVQDWNIDLATCIRIWRAGCIIQSDHIADMLESTFAKESAPGLQHTFTNLKLIQEIADEFHQNFSYLKRTVSRGIESDAYITTLSSTLEYLKYEAGEMLPTRFMEAEMDFFGAHGFDRPGVDKEDPGEAKKGAHHYEWRPA</sequence>
<dbReference type="Pfam" id="PF00393">
    <property type="entry name" value="6PGD"/>
    <property type="match status" value="1"/>
</dbReference>
<dbReference type="Proteomes" id="UP000664132">
    <property type="component" value="Unassembled WGS sequence"/>
</dbReference>
<evidence type="ECO:0000256" key="5">
    <source>
        <dbReference type="ARBA" id="ARBA00023064"/>
    </source>
</evidence>
<keyword evidence="11" id="KW-1185">Reference proteome</keyword>
<dbReference type="Gene3D" id="1.20.5.320">
    <property type="entry name" value="6-Phosphogluconate Dehydrogenase, domain 3"/>
    <property type="match status" value="1"/>
</dbReference>
<dbReference type="UniPathway" id="UPA00115">
    <property type="reaction ID" value="UER00410"/>
</dbReference>
<dbReference type="OrthoDB" id="434986at2759"/>
<evidence type="ECO:0000256" key="3">
    <source>
        <dbReference type="ARBA" id="ARBA00013011"/>
    </source>
</evidence>
<dbReference type="PANTHER" id="PTHR11811">
    <property type="entry name" value="6-PHOSPHOGLUCONATE DEHYDROGENASE"/>
    <property type="match status" value="1"/>
</dbReference>
<dbReference type="SUPFAM" id="SSF48179">
    <property type="entry name" value="6-phosphogluconate dehydrogenase C-terminal domain-like"/>
    <property type="match status" value="1"/>
</dbReference>
<evidence type="ECO:0000256" key="1">
    <source>
        <dbReference type="ARBA" id="ARBA00004874"/>
    </source>
</evidence>
<evidence type="ECO:0000256" key="7">
    <source>
        <dbReference type="PIRSR" id="PIRSR000109-1"/>
    </source>
</evidence>
<dbReference type="Gene3D" id="1.10.1040.10">
    <property type="entry name" value="N-(1-d-carboxylethyl)-l-norvaline Dehydrogenase, domain 2"/>
    <property type="match status" value="1"/>
</dbReference>
<dbReference type="EC" id="1.1.1.44" evidence="3"/>
<protein>
    <recommendedName>
        <fullName evidence="3">phosphogluconate dehydrogenase (NADP(+)-dependent, decarboxylating)</fullName>
        <ecNumber evidence="3">1.1.1.44</ecNumber>
    </recommendedName>
</protein>
<accession>A0A8H8BVM7</accession>
<feature type="region of interest" description="Disordered" evidence="8">
    <location>
        <begin position="502"/>
        <end position="526"/>
    </location>
</feature>
<evidence type="ECO:0000256" key="6">
    <source>
        <dbReference type="ARBA" id="ARBA00023126"/>
    </source>
</evidence>
<dbReference type="GO" id="GO:0019521">
    <property type="term" value="P:D-gluconate metabolic process"/>
    <property type="evidence" value="ECO:0007669"/>
    <property type="project" value="UniProtKB-KW"/>
</dbReference>
<dbReference type="Pfam" id="PF03446">
    <property type="entry name" value="NAD_binding_2"/>
    <property type="match status" value="1"/>
</dbReference>
<dbReference type="InterPro" id="IPR006183">
    <property type="entry name" value="Pgluconate_DH"/>
</dbReference>
<keyword evidence="4" id="KW-0560">Oxidoreductase</keyword>
<dbReference type="EMBL" id="JAFJYH010000011">
    <property type="protein sequence ID" value="KAG4425333.1"/>
    <property type="molecule type" value="Genomic_DNA"/>
</dbReference>
<comment type="similarity">
    <text evidence="2">Belongs to the 6-phosphogluconate dehydrogenase family.</text>
</comment>
<feature type="domain" description="6-phosphogluconate dehydrogenase C-terminal" evidence="9">
    <location>
        <begin position="199"/>
        <end position="524"/>
    </location>
</feature>
<dbReference type="PIRSF" id="PIRSF000109">
    <property type="entry name" value="6PGD"/>
    <property type="match status" value="1"/>
</dbReference>
<dbReference type="InterPro" id="IPR013328">
    <property type="entry name" value="6PGD_dom2"/>
</dbReference>
<dbReference type="SMART" id="SM01350">
    <property type="entry name" value="6PGD"/>
    <property type="match status" value="1"/>
</dbReference>
<evidence type="ECO:0000256" key="4">
    <source>
        <dbReference type="ARBA" id="ARBA00023002"/>
    </source>
</evidence>
<name>A0A8H8BVM7_9HELO</name>
<dbReference type="InterPro" id="IPR006115">
    <property type="entry name" value="6PGDH_NADP-bd"/>
</dbReference>
<gene>
    <name evidence="10" type="ORF">IFR04_001483</name>
</gene>
<comment type="pathway">
    <text evidence="1">Carbohydrate degradation; pentose phosphate pathway; D-ribulose 5-phosphate from D-glucose 6-phosphate (oxidative stage): step 3/3.</text>
</comment>
<organism evidence="10 11">
    <name type="scientific">Cadophora malorum</name>
    <dbReference type="NCBI Taxonomy" id="108018"/>
    <lineage>
        <taxon>Eukaryota</taxon>
        <taxon>Fungi</taxon>
        <taxon>Dikarya</taxon>
        <taxon>Ascomycota</taxon>
        <taxon>Pezizomycotina</taxon>
        <taxon>Leotiomycetes</taxon>
        <taxon>Helotiales</taxon>
        <taxon>Ploettnerulaceae</taxon>
        <taxon>Cadophora</taxon>
    </lineage>
</organism>
<reference evidence="10" key="1">
    <citation type="submission" date="2021-02" db="EMBL/GenBank/DDBJ databases">
        <title>Genome sequence Cadophora malorum strain M34.</title>
        <authorList>
            <person name="Stefanovic E."/>
            <person name="Vu D."/>
            <person name="Scully C."/>
            <person name="Dijksterhuis J."/>
            <person name="Roader J."/>
            <person name="Houbraken J."/>
        </authorList>
    </citation>
    <scope>NUCLEOTIDE SEQUENCE</scope>
    <source>
        <strain evidence="10">M34</strain>
    </source>
</reference>
<dbReference type="Gene3D" id="3.40.50.720">
    <property type="entry name" value="NAD(P)-binding Rossmann-like Domain"/>
    <property type="match status" value="1"/>
</dbReference>
<dbReference type="GO" id="GO:0004616">
    <property type="term" value="F:phosphogluconate dehydrogenase (decarboxylating) activity"/>
    <property type="evidence" value="ECO:0007669"/>
    <property type="project" value="UniProtKB-EC"/>
</dbReference>
<dbReference type="InterPro" id="IPR036291">
    <property type="entry name" value="NAD(P)-bd_dom_sf"/>
</dbReference>
<dbReference type="AlphaFoldDB" id="A0A8H8BVM7"/>
<evidence type="ECO:0000259" key="9">
    <source>
        <dbReference type="SMART" id="SM01350"/>
    </source>
</evidence>
<dbReference type="GO" id="GO:0006098">
    <property type="term" value="P:pentose-phosphate shunt"/>
    <property type="evidence" value="ECO:0007669"/>
    <property type="project" value="UniProtKB-UniPathway"/>
</dbReference>
<comment type="caution">
    <text evidence="10">The sequence shown here is derived from an EMBL/GenBank/DDBJ whole genome shotgun (WGS) entry which is preliminary data.</text>
</comment>
<evidence type="ECO:0000313" key="11">
    <source>
        <dbReference type="Proteomes" id="UP000664132"/>
    </source>
</evidence>
<evidence type="ECO:0000313" key="10">
    <source>
        <dbReference type="EMBL" id="KAG4425333.1"/>
    </source>
</evidence>
<dbReference type="GO" id="GO:0050661">
    <property type="term" value="F:NADP binding"/>
    <property type="evidence" value="ECO:0007669"/>
    <property type="project" value="InterPro"/>
</dbReference>
<dbReference type="InterPro" id="IPR006113">
    <property type="entry name" value="6PGDH_Gnd/GntZ"/>
</dbReference>
<dbReference type="FunFam" id="3.40.50.720:FF:000634">
    <property type="entry name" value="6-phosphogluconate dehydrogenase, decarboxylating"/>
    <property type="match status" value="1"/>
</dbReference>
<dbReference type="PRINTS" id="PR00076">
    <property type="entry name" value="6PGDHDRGNASE"/>
</dbReference>